<evidence type="ECO:0000256" key="11">
    <source>
        <dbReference type="ARBA" id="ARBA00023136"/>
    </source>
</evidence>
<feature type="transmembrane region" description="Helical" evidence="13">
    <location>
        <begin position="87"/>
        <end position="112"/>
    </location>
</feature>
<dbReference type="Proteomes" id="UP000800093">
    <property type="component" value="Unassembled WGS sequence"/>
</dbReference>
<evidence type="ECO:0000256" key="13">
    <source>
        <dbReference type="SAM" id="Phobius"/>
    </source>
</evidence>
<dbReference type="SUPFAM" id="SSF63380">
    <property type="entry name" value="Riboflavin synthase domain-like"/>
    <property type="match status" value="1"/>
</dbReference>
<keyword evidence="6 13" id="KW-0812">Transmembrane</keyword>
<evidence type="ECO:0000256" key="12">
    <source>
        <dbReference type="ARBA" id="ARBA00048483"/>
    </source>
</evidence>
<keyword evidence="8 13" id="KW-1133">Transmembrane helix</keyword>
<dbReference type="GO" id="GO:0005886">
    <property type="term" value="C:plasma membrane"/>
    <property type="evidence" value="ECO:0007669"/>
    <property type="project" value="UniProtKB-SubCell"/>
</dbReference>
<dbReference type="InterPro" id="IPR017927">
    <property type="entry name" value="FAD-bd_FR_type"/>
</dbReference>
<keyword evidence="16" id="KW-1185">Reference proteome</keyword>
<dbReference type="SFLD" id="SFLDG01168">
    <property type="entry name" value="Ferric_reductase_subgroup_(FRE"/>
    <property type="match status" value="1"/>
</dbReference>
<dbReference type="InterPro" id="IPR013121">
    <property type="entry name" value="Fe_red_NAD-bd_6"/>
</dbReference>
<dbReference type="GO" id="GO:0052851">
    <property type="term" value="F:ferric-chelate reductase (NADPH) activity"/>
    <property type="evidence" value="ECO:0007669"/>
    <property type="project" value="UniProtKB-EC"/>
</dbReference>
<dbReference type="InterPro" id="IPR051410">
    <property type="entry name" value="Ferric/Cupric_Reductase"/>
</dbReference>
<dbReference type="GO" id="GO:0006879">
    <property type="term" value="P:intracellular iron ion homeostasis"/>
    <property type="evidence" value="ECO:0007669"/>
    <property type="project" value="TreeGrafter"/>
</dbReference>
<dbReference type="SUPFAM" id="SSF52343">
    <property type="entry name" value="Ferredoxin reductase-like, C-terminal NADP-linked domain"/>
    <property type="match status" value="1"/>
</dbReference>
<evidence type="ECO:0000259" key="14">
    <source>
        <dbReference type="PROSITE" id="PS51384"/>
    </source>
</evidence>
<comment type="subcellular location">
    <subcellularLocation>
        <location evidence="1">Cell membrane</location>
        <topology evidence="1">Multi-pass membrane protein</topology>
    </subcellularLocation>
</comment>
<keyword evidence="9" id="KW-0560">Oxidoreductase</keyword>
<evidence type="ECO:0000256" key="1">
    <source>
        <dbReference type="ARBA" id="ARBA00004651"/>
    </source>
</evidence>
<dbReference type="Pfam" id="PF08022">
    <property type="entry name" value="FAD_binding_8"/>
    <property type="match status" value="1"/>
</dbReference>
<dbReference type="Gene3D" id="3.40.50.80">
    <property type="entry name" value="Nucleotide-binding domain of ferredoxin-NADP reductase (FNR) module"/>
    <property type="match status" value="1"/>
</dbReference>
<dbReference type="CDD" id="cd06186">
    <property type="entry name" value="NOX_Duox_like_FAD_NADP"/>
    <property type="match status" value="1"/>
</dbReference>
<feature type="transmembrane region" description="Helical" evidence="13">
    <location>
        <begin position="235"/>
        <end position="255"/>
    </location>
</feature>
<dbReference type="Pfam" id="PF08030">
    <property type="entry name" value="NAD_binding_6"/>
    <property type="match status" value="1"/>
</dbReference>
<evidence type="ECO:0000256" key="8">
    <source>
        <dbReference type="ARBA" id="ARBA00022989"/>
    </source>
</evidence>
<dbReference type="InterPro" id="IPR013130">
    <property type="entry name" value="Fe3_Rdtase_TM_dom"/>
</dbReference>
<comment type="similarity">
    <text evidence="2">Belongs to the ferric reductase (FRE) family.</text>
</comment>
<dbReference type="EMBL" id="ML986612">
    <property type="protein sequence ID" value="KAF2264879.1"/>
    <property type="molecule type" value="Genomic_DNA"/>
</dbReference>
<feature type="domain" description="FAD-binding FR-type" evidence="14">
    <location>
        <begin position="258"/>
        <end position="397"/>
    </location>
</feature>
<evidence type="ECO:0000256" key="5">
    <source>
        <dbReference type="ARBA" id="ARBA00022475"/>
    </source>
</evidence>
<accession>A0A9P4K8U6</accession>
<dbReference type="GO" id="GO:0015677">
    <property type="term" value="P:copper ion import"/>
    <property type="evidence" value="ECO:0007669"/>
    <property type="project" value="TreeGrafter"/>
</dbReference>
<dbReference type="InterPro" id="IPR017938">
    <property type="entry name" value="Riboflavin_synthase-like_b-brl"/>
</dbReference>
<reference evidence="16" key="1">
    <citation type="journal article" date="2020" name="Stud. Mycol.">
        <title>101 Dothideomycetes genomes: A test case for predicting lifestyles and emergence of pathogens.</title>
        <authorList>
            <person name="Haridas S."/>
            <person name="Albert R."/>
            <person name="Binder M."/>
            <person name="Bloem J."/>
            <person name="LaButti K."/>
            <person name="Salamov A."/>
            <person name="Andreopoulos B."/>
            <person name="Baker S."/>
            <person name="Barry K."/>
            <person name="Bills G."/>
            <person name="Bluhm B."/>
            <person name="Cannon C."/>
            <person name="Castanera R."/>
            <person name="Culley D."/>
            <person name="Daum C."/>
            <person name="Ezra D."/>
            <person name="Gonzalez J."/>
            <person name="Henrissat B."/>
            <person name="Kuo A."/>
            <person name="Liang C."/>
            <person name="Lipzen A."/>
            <person name="Lutzoni F."/>
            <person name="Magnuson J."/>
            <person name="Mondo S."/>
            <person name="Nolan M."/>
            <person name="Ohm R."/>
            <person name="Pangilinan J."/>
            <person name="Park H.-J."/>
            <person name="Ramirez L."/>
            <person name="Alfaro M."/>
            <person name="Sun H."/>
            <person name="Tritt A."/>
            <person name="Yoshinaga Y."/>
            <person name="Zwiers L.-H."/>
            <person name="Turgeon B."/>
            <person name="Goodwin S."/>
            <person name="Spatafora J."/>
            <person name="Crous P."/>
            <person name="Grigoriev I."/>
        </authorList>
    </citation>
    <scope>NUCLEOTIDE SEQUENCE [LARGE SCALE GENOMIC DNA]</scope>
    <source>
        <strain evidence="16">CBS 304.66</strain>
    </source>
</reference>
<proteinExistence type="inferred from homology"/>
<evidence type="ECO:0000313" key="15">
    <source>
        <dbReference type="EMBL" id="KAF2264879.1"/>
    </source>
</evidence>
<dbReference type="PANTHER" id="PTHR32361">
    <property type="entry name" value="FERRIC/CUPRIC REDUCTASE TRANSMEMBRANE COMPONENT"/>
    <property type="match status" value="1"/>
</dbReference>
<keyword evidence="11 13" id="KW-0472">Membrane</keyword>
<comment type="catalytic activity">
    <reaction evidence="12">
        <text>2 a Fe(II)-siderophore + NADP(+) + H(+) = 2 a Fe(III)-siderophore + NADPH</text>
        <dbReference type="Rhea" id="RHEA:28795"/>
        <dbReference type="Rhea" id="RHEA-COMP:11342"/>
        <dbReference type="Rhea" id="RHEA-COMP:11344"/>
        <dbReference type="ChEBI" id="CHEBI:15378"/>
        <dbReference type="ChEBI" id="CHEBI:29033"/>
        <dbReference type="ChEBI" id="CHEBI:29034"/>
        <dbReference type="ChEBI" id="CHEBI:57783"/>
        <dbReference type="ChEBI" id="CHEBI:58349"/>
        <dbReference type="EC" id="1.16.1.9"/>
    </reaction>
</comment>
<dbReference type="PANTHER" id="PTHR32361:SF28">
    <property type="entry name" value="FRP1P"/>
    <property type="match status" value="1"/>
</dbReference>
<dbReference type="Pfam" id="PF01794">
    <property type="entry name" value="Ferric_reduct"/>
    <property type="match status" value="1"/>
</dbReference>
<evidence type="ECO:0000256" key="9">
    <source>
        <dbReference type="ARBA" id="ARBA00023002"/>
    </source>
</evidence>
<evidence type="ECO:0000256" key="10">
    <source>
        <dbReference type="ARBA" id="ARBA00023065"/>
    </source>
</evidence>
<dbReference type="InterPro" id="IPR039261">
    <property type="entry name" value="FNR_nucleotide-bd"/>
</dbReference>
<feature type="transmembrane region" description="Helical" evidence="13">
    <location>
        <begin position="207"/>
        <end position="228"/>
    </location>
</feature>
<dbReference type="GO" id="GO:0006826">
    <property type="term" value="P:iron ion transport"/>
    <property type="evidence" value="ECO:0007669"/>
    <property type="project" value="UniProtKB-ARBA"/>
</dbReference>
<dbReference type="InterPro" id="IPR013112">
    <property type="entry name" value="FAD-bd_8"/>
</dbReference>
<keyword evidence="5" id="KW-1003">Cell membrane</keyword>
<gene>
    <name evidence="15" type="ORF">CC78DRAFT_494212</name>
</gene>
<dbReference type="EC" id="1.16.1.9" evidence="3"/>
<keyword evidence="4" id="KW-0813">Transport</keyword>
<comment type="caution">
    <text evidence="15">The sequence shown here is derived from an EMBL/GenBank/DDBJ whole genome shotgun (WGS) entry which is preliminary data.</text>
</comment>
<dbReference type="SFLD" id="SFLDS00052">
    <property type="entry name" value="Ferric_Reductase_Domain"/>
    <property type="match status" value="1"/>
</dbReference>
<evidence type="ECO:0000256" key="7">
    <source>
        <dbReference type="ARBA" id="ARBA00022982"/>
    </source>
</evidence>
<evidence type="ECO:0000313" key="16">
    <source>
        <dbReference type="Proteomes" id="UP000800093"/>
    </source>
</evidence>
<feature type="transmembrane region" description="Helical" evidence="13">
    <location>
        <begin position="261"/>
        <end position="278"/>
    </location>
</feature>
<dbReference type="OrthoDB" id="10006946at2759"/>
<keyword evidence="10" id="KW-0406">Ion transport</keyword>
<evidence type="ECO:0000256" key="4">
    <source>
        <dbReference type="ARBA" id="ARBA00022448"/>
    </source>
</evidence>
<evidence type="ECO:0000256" key="3">
    <source>
        <dbReference type="ARBA" id="ARBA00012668"/>
    </source>
</evidence>
<dbReference type="AlphaFoldDB" id="A0A9P4K8U6"/>
<dbReference type="PROSITE" id="PS51384">
    <property type="entry name" value="FAD_FR"/>
    <property type="match status" value="1"/>
</dbReference>
<feature type="transmembrane region" description="Helical" evidence="13">
    <location>
        <begin position="172"/>
        <end position="195"/>
    </location>
</feature>
<sequence length="577" mass="65434">MAFGYEFVDLNDEQKHIRRALLEHYPFVAFCSALVVFALFQLGFFLAWFTQRGLEYDKPKSPSLNKRAEGKWAWLKKSRHNVVRVKWWMKASVICGWGTRGEWIGGVIWTLWLLYLSFAQTGNDYLHLTKRFGIIGASQLPLHYLLAMRSPYSPIQFLTRMSHEQLKGAHQVLGRIIFFLFVLHAVLYMIFFVLSGFLAKRIKDKDVIFGIFSIILFSILSTTALGQLRRWNYRVFYISHVLIATLVIAALYIHVTHIRPYILGVIVVYIFHGLLRNFSLNVYKGSIRVLPGTNLVRIHIPLEAGNSALTWRPGQHVYLSLPTGKPYTQLELRSLTNPFSVASVPANDKELILVAKVMNGNTKKLADLARSLVSHESDEAPRIPFALEGPYGYSNWLPDFSTFDKILLVAGGVGATYVMPIYRNIISDCNYNHASRPEVRFIWSVRTLADVQWAFLASTDDEVESEQSFSGSVVEVFVTGPSGSGLQIEEPSGEIELAEDDQLLSLEEQMERPRKGTMLKAGRPNIDAIVDEMFGTVERVAVISCGPKGLTDQLSKSVERWVGRGADVYWHKETFGW</sequence>
<evidence type="ECO:0000256" key="2">
    <source>
        <dbReference type="ARBA" id="ARBA00006278"/>
    </source>
</evidence>
<keyword evidence="7" id="KW-0249">Electron transport</keyword>
<protein>
    <recommendedName>
        <fullName evidence="3">ferric-chelate reductase (NADPH)</fullName>
        <ecNumber evidence="3">1.16.1.9</ecNumber>
    </recommendedName>
</protein>
<evidence type="ECO:0000256" key="6">
    <source>
        <dbReference type="ARBA" id="ARBA00022692"/>
    </source>
</evidence>
<feature type="transmembrane region" description="Helical" evidence="13">
    <location>
        <begin position="27"/>
        <end position="50"/>
    </location>
</feature>
<name>A0A9P4K8U6_9PLEO</name>
<organism evidence="15 16">
    <name type="scientific">Lojkania enalia</name>
    <dbReference type="NCBI Taxonomy" id="147567"/>
    <lineage>
        <taxon>Eukaryota</taxon>
        <taxon>Fungi</taxon>
        <taxon>Dikarya</taxon>
        <taxon>Ascomycota</taxon>
        <taxon>Pezizomycotina</taxon>
        <taxon>Dothideomycetes</taxon>
        <taxon>Pleosporomycetidae</taxon>
        <taxon>Pleosporales</taxon>
        <taxon>Pleosporales incertae sedis</taxon>
        <taxon>Lojkania</taxon>
    </lineage>
</organism>